<dbReference type="STRING" id="1802758.A3A96_00175"/>
<reference evidence="2 3" key="1">
    <citation type="journal article" date="2016" name="Nat. Commun.">
        <title>Thousands of microbial genomes shed light on interconnected biogeochemical processes in an aquifer system.</title>
        <authorList>
            <person name="Anantharaman K."/>
            <person name="Brown C.T."/>
            <person name="Hug L.A."/>
            <person name="Sharon I."/>
            <person name="Castelle C.J."/>
            <person name="Probst A.J."/>
            <person name="Thomas B.C."/>
            <person name="Singh A."/>
            <person name="Wilkins M.J."/>
            <person name="Karaoz U."/>
            <person name="Brodie E.L."/>
            <person name="Williams K.H."/>
            <person name="Hubbard S.S."/>
            <person name="Banfield J.F."/>
        </authorList>
    </citation>
    <scope>NUCLEOTIDE SEQUENCE [LARGE SCALE GENOMIC DNA]</scope>
</reference>
<gene>
    <name evidence="2" type="ORF">A3A96_00175</name>
</gene>
<dbReference type="PROSITE" id="PS50280">
    <property type="entry name" value="SET"/>
    <property type="match status" value="1"/>
</dbReference>
<proteinExistence type="predicted"/>
<dbReference type="AlphaFoldDB" id="A0A1G2TX80"/>
<dbReference type="InterPro" id="IPR046341">
    <property type="entry name" value="SET_dom_sf"/>
</dbReference>
<dbReference type="SUPFAM" id="SSF82199">
    <property type="entry name" value="SET domain"/>
    <property type="match status" value="1"/>
</dbReference>
<dbReference type="Proteomes" id="UP000177707">
    <property type="component" value="Unassembled WGS sequence"/>
</dbReference>
<evidence type="ECO:0000313" key="2">
    <source>
        <dbReference type="EMBL" id="OHB01844.1"/>
    </source>
</evidence>
<dbReference type="Gene3D" id="2.170.270.10">
    <property type="entry name" value="SET domain"/>
    <property type="match status" value="1"/>
</dbReference>
<comment type="caution">
    <text evidence="2">The sequence shown here is derived from an EMBL/GenBank/DDBJ whole genome shotgun (WGS) entry which is preliminary data.</text>
</comment>
<dbReference type="InterPro" id="IPR001214">
    <property type="entry name" value="SET_dom"/>
</dbReference>
<accession>A0A1G2TX80</accession>
<dbReference type="Pfam" id="PF00856">
    <property type="entry name" value="SET"/>
    <property type="match status" value="1"/>
</dbReference>
<sequence length="133" mass="15693">MILVKTKLGKSIKHGIGLLADQFIPKGTITWEYHPLFDSAFTDEEINQMSEPAKKQFFHYAYFDKDLDKHVLCFDDQRFINHSAKKEDINIQSFTRKDIALKDIHLGEELLCDYDQFDNTYFDRINLDRSNLI</sequence>
<evidence type="ECO:0000259" key="1">
    <source>
        <dbReference type="PROSITE" id="PS50280"/>
    </source>
</evidence>
<protein>
    <recommendedName>
        <fullName evidence="1">SET domain-containing protein</fullName>
    </recommendedName>
</protein>
<feature type="domain" description="SET" evidence="1">
    <location>
        <begin position="1"/>
        <end position="115"/>
    </location>
</feature>
<evidence type="ECO:0000313" key="3">
    <source>
        <dbReference type="Proteomes" id="UP000177707"/>
    </source>
</evidence>
<dbReference type="EMBL" id="MHWB01000009">
    <property type="protein sequence ID" value="OHB01844.1"/>
    <property type="molecule type" value="Genomic_DNA"/>
</dbReference>
<organism evidence="2 3">
    <name type="scientific">Candidatus Zambryskibacteria bacterium RIFCSPLOWO2_01_FULL_39_39</name>
    <dbReference type="NCBI Taxonomy" id="1802758"/>
    <lineage>
        <taxon>Bacteria</taxon>
        <taxon>Candidatus Zambryskiibacteriota</taxon>
    </lineage>
</organism>
<name>A0A1G2TX80_9BACT</name>